<dbReference type="Gene3D" id="2.60.40.10">
    <property type="entry name" value="Immunoglobulins"/>
    <property type="match status" value="1"/>
</dbReference>
<dbReference type="SMART" id="SM00560">
    <property type="entry name" value="LamGL"/>
    <property type="match status" value="2"/>
</dbReference>
<evidence type="ECO:0000256" key="3">
    <source>
        <dbReference type="ARBA" id="ARBA00023295"/>
    </source>
</evidence>
<feature type="domain" description="Fibronectin type-III" evidence="7">
    <location>
        <begin position="229"/>
        <end position="323"/>
    </location>
</feature>
<evidence type="ECO:0000256" key="2">
    <source>
        <dbReference type="ARBA" id="ARBA00023157"/>
    </source>
</evidence>
<dbReference type="RefSeq" id="WP_184884257.1">
    <property type="nucleotide sequence ID" value="NZ_BOOV01000001.1"/>
</dbReference>
<keyword evidence="9" id="KW-1185">Reference proteome</keyword>
<accession>A0A7W7DCU6</accession>
<dbReference type="Gene3D" id="2.60.120.200">
    <property type="match status" value="2"/>
</dbReference>
<protein>
    <recommendedName>
        <fullName evidence="7">Fibronectin type-III domain-containing protein</fullName>
    </recommendedName>
</protein>
<evidence type="ECO:0000256" key="6">
    <source>
        <dbReference type="SAM" id="SignalP"/>
    </source>
</evidence>
<dbReference type="InterPro" id="IPR013783">
    <property type="entry name" value="Ig-like_fold"/>
</dbReference>
<proteinExistence type="predicted"/>
<keyword evidence="3" id="KW-0326">Glycosidase</keyword>
<dbReference type="InterPro" id="IPR013320">
    <property type="entry name" value="ConA-like_dom_sf"/>
</dbReference>
<feature type="chain" id="PRO_5031227888" description="Fibronectin type-III domain-containing protein" evidence="6">
    <location>
        <begin position="23"/>
        <end position="517"/>
    </location>
</feature>
<dbReference type="GO" id="GO:0016798">
    <property type="term" value="F:hydrolase activity, acting on glycosyl bonds"/>
    <property type="evidence" value="ECO:0007669"/>
    <property type="project" value="UniProtKB-KW"/>
</dbReference>
<evidence type="ECO:0000313" key="9">
    <source>
        <dbReference type="Proteomes" id="UP000542210"/>
    </source>
</evidence>
<dbReference type="GO" id="GO:0000272">
    <property type="term" value="P:polysaccharide catabolic process"/>
    <property type="evidence" value="ECO:0007669"/>
    <property type="project" value="UniProtKB-KW"/>
</dbReference>
<dbReference type="InterPro" id="IPR036116">
    <property type="entry name" value="FN3_sf"/>
</dbReference>
<dbReference type="Pfam" id="PF13385">
    <property type="entry name" value="Laminin_G_3"/>
    <property type="match status" value="2"/>
</dbReference>
<feature type="region of interest" description="Disordered" evidence="5">
    <location>
        <begin position="218"/>
        <end position="239"/>
    </location>
</feature>
<evidence type="ECO:0000313" key="8">
    <source>
        <dbReference type="EMBL" id="MBB4703685.1"/>
    </source>
</evidence>
<evidence type="ECO:0000256" key="5">
    <source>
        <dbReference type="SAM" id="MobiDB-lite"/>
    </source>
</evidence>
<organism evidence="8 9">
    <name type="scientific">Sphaerisporangium siamense</name>
    <dbReference type="NCBI Taxonomy" id="795645"/>
    <lineage>
        <taxon>Bacteria</taxon>
        <taxon>Bacillati</taxon>
        <taxon>Actinomycetota</taxon>
        <taxon>Actinomycetes</taxon>
        <taxon>Streptosporangiales</taxon>
        <taxon>Streptosporangiaceae</taxon>
        <taxon>Sphaerisporangium</taxon>
    </lineage>
</organism>
<dbReference type="PROSITE" id="PS50853">
    <property type="entry name" value="FN3"/>
    <property type="match status" value="1"/>
</dbReference>
<name>A0A7W7DCU6_9ACTN</name>
<reference evidence="8 9" key="1">
    <citation type="submission" date="2020-08" db="EMBL/GenBank/DDBJ databases">
        <title>Sequencing the genomes of 1000 actinobacteria strains.</title>
        <authorList>
            <person name="Klenk H.-P."/>
        </authorList>
    </citation>
    <scope>NUCLEOTIDE SEQUENCE [LARGE SCALE GENOMIC DNA]</scope>
    <source>
        <strain evidence="8 9">DSM 45784</strain>
    </source>
</reference>
<dbReference type="EMBL" id="JACHND010000001">
    <property type="protein sequence ID" value="MBB4703685.1"/>
    <property type="molecule type" value="Genomic_DNA"/>
</dbReference>
<dbReference type="SUPFAM" id="SSF49899">
    <property type="entry name" value="Concanavalin A-like lectins/glucanases"/>
    <property type="match status" value="2"/>
</dbReference>
<dbReference type="AlphaFoldDB" id="A0A7W7DCU6"/>
<keyword evidence="3" id="KW-0378">Hydrolase</keyword>
<evidence type="ECO:0000256" key="1">
    <source>
        <dbReference type="ARBA" id="ARBA00022729"/>
    </source>
</evidence>
<dbReference type="SUPFAM" id="SSF49265">
    <property type="entry name" value="Fibronectin type III"/>
    <property type="match status" value="1"/>
</dbReference>
<keyword evidence="4" id="KW-0119">Carbohydrate metabolism</keyword>
<evidence type="ECO:0000256" key="4">
    <source>
        <dbReference type="ARBA" id="ARBA00023326"/>
    </source>
</evidence>
<keyword evidence="2" id="KW-1015">Disulfide bond</keyword>
<gene>
    <name evidence="8" type="ORF">BJ982_005229</name>
</gene>
<evidence type="ECO:0000259" key="7">
    <source>
        <dbReference type="PROSITE" id="PS50853"/>
    </source>
</evidence>
<dbReference type="Proteomes" id="UP000542210">
    <property type="component" value="Unassembled WGS sequence"/>
</dbReference>
<dbReference type="PANTHER" id="PTHR47635">
    <property type="entry name" value="CUB DOMAIN-CONTAINING PROTEIN"/>
    <property type="match status" value="1"/>
</dbReference>
<keyword evidence="1 6" id="KW-0732">Signal</keyword>
<dbReference type="InterPro" id="IPR003961">
    <property type="entry name" value="FN3_dom"/>
</dbReference>
<sequence length="517" mass="55110">MLVGLCTALLSAIVTTAPPAAASADGLVAAYGFDGSPGDSSGNGNHGITLSPTWEQAGKFGQALSLNGSHSTVVSVPDSPSLRVSGAFTLEAWVRPDDVEGWRTILLKQRSGGLSYALYAHSSWFVSDGENSVTDEDRLPVDTWSHVASTYDGEDLRFYVNGTLIASSPAAGSVTYGNGELSIGGNWVWGEYFTGLLDELRIYDVALTAAQIQSDMTTPINEETGPDDPPSAPGTLTVTGADSATLQWGAASDDHGVASYEVHRSVWRDFVPRANTRVALVTGTTYTELLAVGTHYYRVVPRDTTGKAGPPSNQAIFTRSQQGLAAAYGLNDHMFDASGHDNSGQLYYCDFTDTGRFGQSIAFDGTNSLFSTWDNPFVRTTDAFTLEAWVRPSELSGSRPIITKARANGQSYALYTDGARFTSDTEKSVASPVTLPLDTWSHVAATYDGATLRFYVNGEEVASAPASGKPIFDSGLFRVGGDPVRNEHFAGLIDEVRVYNIALTPARVQSDMTIPLA</sequence>
<feature type="signal peptide" evidence="6">
    <location>
        <begin position="1"/>
        <end position="22"/>
    </location>
</feature>
<dbReference type="PANTHER" id="PTHR47635:SF2">
    <property type="entry name" value="LAMG-LIKE JELLYROLL FOLD DOMAIN-CONTAINING PROTEIN"/>
    <property type="match status" value="1"/>
</dbReference>
<dbReference type="InterPro" id="IPR006558">
    <property type="entry name" value="LamG-like"/>
</dbReference>
<keyword evidence="4" id="KW-0624">Polysaccharide degradation</keyword>
<comment type="caution">
    <text evidence="8">The sequence shown here is derived from an EMBL/GenBank/DDBJ whole genome shotgun (WGS) entry which is preliminary data.</text>
</comment>